<sequence length="253" mass="28909">MHEGNRSPRPMRIEAKTIKPRHPLVTRLAELLVSTWGEYLQLEPYHLPADLGFVEGQLEGDRLTIVNHCYQSRVFRKLHLELATIGPNLDILHCVMYPRPQFDLPIYGTDIVASTQMVSAAIVDLSPVRGPLSESYLTGLEPSFARCTDFGQLRNLPPWGTIFSPRCVFARVVTPTEADLFMEISRAYLRFHCEQAARAEAVDTATEAEILAGHRHYCEQQQQNDKTRRILAQAFDEAWAERYMRTVLFDLPQ</sequence>
<evidence type="ECO:0000256" key="4">
    <source>
        <dbReference type="ARBA" id="ARBA00023002"/>
    </source>
</evidence>
<comment type="function">
    <text evidence="6">Catalyzes the four-electron reduction of biliverdin IX-alpha (2-electron reduction at both the A and D rings); the reaction proceeds via an isolatable 2-electron intermediate, 181,182-dihydrobiliverdin.</text>
</comment>
<dbReference type="RefSeq" id="WP_418886928.1">
    <property type="nucleotide sequence ID" value="NZ_CP063845.1"/>
</dbReference>
<evidence type="ECO:0000256" key="1">
    <source>
        <dbReference type="ARBA" id="ARBA00006908"/>
    </source>
</evidence>
<keyword evidence="8" id="KW-1185">Reference proteome</keyword>
<evidence type="ECO:0000256" key="2">
    <source>
        <dbReference type="ARBA" id="ARBA00012716"/>
    </source>
</evidence>
<dbReference type="GO" id="GO:0050620">
    <property type="term" value="F:phycocyanobilin:ferredoxin oxidoreductase activity"/>
    <property type="evidence" value="ECO:0007669"/>
    <property type="project" value="UniProtKB-EC"/>
</dbReference>
<accession>A0ABY3PLA1</accession>
<dbReference type="Pfam" id="PF05996">
    <property type="entry name" value="Fe_bilin_red"/>
    <property type="match status" value="1"/>
</dbReference>
<evidence type="ECO:0000256" key="6">
    <source>
        <dbReference type="HAMAP-Rule" id="MF_00618"/>
    </source>
</evidence>
<proteinExistence type="inferred from homology"/>
<evidence type="ECO:0000256" key="5">
    <source>
        <dbReference type="ARBA" id="ARBA00049084"/>
    </source>
</evidence>
<dbReference type="InterPro" id="IPR009249">
    <property type="entry name" value="Ferredoxin-dep_bilin_Rdtase"/>
</dbReference>
<dbReference type="EC" id="1.3.7.5" evidence="2 6"/>
<protein>
    <recommendedName>
        <fullName evidence="3 6">Phycocyanobilin:ferredoxin oxidoreductase</fullName>
        <ecNumber evidence="2 6">1.3.7.5</ecNumber>
    </recommendedName>
</protein>
<name>A0ABY3PLA1_9CYAN</name>
<comment type="catalytic activity">
    <reaction evidence="5 6">
        <text>(2R,3Z)-phycocyanobilin + 4 oxidized [2Fe-2S]-[ferredoxin] = biliverdin IXalpha + 4 reduced [2Fe-2S]-[ferredoxin] + 4 H(+)</text>
        <dbReference type="Rhea" id="RHEA:15309"/>
        <dbReference type="Rhea" id="RHEA-COMP:10000"/>
        <dbReference type="Rhea" id="RHEA-COMP:10001"/>
        <dbReference type="ChEBI" id="CHEBI:15378"/>
        <dbReference type="ChEBI" id="CHEBI:33737"/>
        <dbReference type="ChEBI" id="CHEBI:33738"/>
        <dbReference type="ChEBI" id="CHEBI:57437"/>
        <dbReference type="ChEBI" id="CHEBI:57991"/>
        <dbReference type="EC" id="1.3.7.5"/>
    </reaction>
</comment>
<dbReference type="PANTHER" id="PTHR34557:SF1">
    <property type="entry name" value="PHYTOCHROMOBILIN:FERREDOXIN OXIDOREDUCTASE, CHLOROPLASTIC"/>
    <property type="match status" value="1"/>
</dbReference>
<reference evidence="7 8" key="1">
    <citation type="journal article" date="2021" name="Genome Biol. Evol.">
        <title>Complete Genome Sequencing of a Novel Gloeobacter Species from a Waterfall Cave in Mexico.</title>
        <authorList>
            <person name="Saw J.H."/>
            <person name="Cardona T."/>
            <person name="Montejano G."/>
        </authorList>
    </citation>
    <scope>NUCLEOTIDE SEQUENCE [LARGE SCALE GENOMIC DNA]</scope>
    <source>
        <strain evidence="7">MG652769</strain>
    </source>
</reference>
<organism evidence="7 8">
    <name type="scientific">Gloeobacter morelensis MG652769</name>
    <dbReference type="NCBI Taxonomy" id="2781736"/>
    <lineage>
        <taxon>Bacteria</taxon>
        <taxon>Bacillati</taxon>
        <taxon>Cyanobacteriota</taxon>
        <taxon>Cyanophyceae</taxon>
        <taxon>Gloeobacterales</taxon>
        <taxon>Gloeobacteraceae</taxon>
        <taxon>Gloeobacter</taxon>
        <taxon>Gloeobacter morelensis</taxon>
    </lineage>
</organism>
<dbReference type="PANTHER" id="PTHR34557">
    <property type="entry name" value="PHYTOCHROMOBILIN:FERREDOXIN OXIDOREDUCTASE, CHLOROPLASTIC"/>
    <property type="match status" value="1"/>
</dbReference>
<comment type="similarity">
    <text evidence="1 6">Belongs to the HY2 family.</text>
</comment>
<gene>
    <name evidence="6" type="primary">pcyA</name>
    <name evidence="7" type="ORF">ISF26_22255</name>
</gene>
<dbReference type="InterPro" id="IPR022870">
    <property type="entry name" value="Ferredoxin_bilin_OxRdtase"/>
</dbReference>
<dbReference type="HAMAP" id="MF_00618">
    <property type="entry name" value="Ferredoxin_bilin_red"/>
    <property type="match status" value="1"/>
</dbReference>
<dbReference type="EMBL" id="CP063845">
    <property type="protein sequence ID" value="UFP94431.1"/>
    <property type="molecule type" value="Genomic_DNA"/>
</dbReference>
<evidence type="ECO:0000313" key="7">
    <source>
        <dbReference type="EMBL" id="UFP94431.1"/>
    </source>
</evidence>
<dbReference type="NCBIfam" id="NF002760">
    <property type="entry name" value="PRK02816.1"/>
    <property type="match status" value="1"/>
</dbReference>
<dbReference type="Gene3D" id="3.40.1500.20">
    <property type="match status" value="1"/>
</dbReference>
<evidence type="ECO:0000313" key="8">
    <source>
        <dbReference type="Proteomes" id="UP001054846"/>
    </source>
</evidence>
<dbReference type="Proteomes" id="UP001054846">
    <property type="component" value="Chromosome"/>
</dbReference>
<keyword evidence="4 6" id="KW-0560">Oxidoreductase</keyword>
<evidence type="ECO:0000256" key="3">
    <source>
        <dbReference type="ARBA" id="ARBA00016783"/>
    </source>
</evidence>